<dbReference type="Proteomes" id="UP001280581">
    <property type="component" value="Unassembled WGS sequence"/>
</dbReference>
<accession>A0AAN6LME6</accession>
<reference evidence="2 3" key="1">
    <citation type="submission" date="2021-02" db="EMBL/GenBank/DDBJ databases">
        <title>Genome assembly of Pseudopithomyces chartarum.</title>
        <authorList>
            <person name="Jauregui R."/>
            <person name="Singh J."/>
            <person name="Voisey C."/>
        </authorList>
    </citation>
    <scope>NUCLEOTIDE SEQUENCE [LARGE SCALE GENOMIC DNA]</scope>
    <source>
        <strain evidence="2 3">AGR01</strain>
    </source>
</reference>
<evidence type="ECO:0000256" key="1">
    <source>
        <dbReference type="SAM" id="MobiDB-lite"/>
    </source>
</evidence>
<dbReference type="AlphaFoldDB" id="A0AAN6LME6"/>
<evidence type="ECO:0000313" key="3">
    <source>
        <dbReference type="Proteomes" id="UP001280581"/>
    </source>
</evidence>
<organism evidence="2 3">
    <name type="scientific">Pseudopithomyces chartarum</name>
    <dbReference type="NCBI Taxonomy" id="1892770"/>
    <lineage>
        <taxon>Eukaryota</taxon>
        <taxon>Fungi</taxon>
        <taxon>Dikarya</taxon>
        <taxon>Ascomycota</taxon>
        <taxon>Pezizomycotina</taxon>
        <taxon>Dothideomycetes</taxon>
        <taxon>Pleosporomycetidae</taxon>
        <taxon>Pleosporales</taxon>
        <taxon>Massarineae</taxon>
        <taxon>Didymosphaeriaceae</taxon>
        <taxon>Pseudopithomyces</taxon>
    </lineage>
</organism>
<proteinExistence type="predicted"/>
<feature type="compositionally biased region" description="Basic residues" evidence="1">
    <location>
        <begin position="7"/>
        <end position="30"/>
    </location>
</feature>
<name>A0AAN6LME6_9PLEO</name>
<feature type="compositionally biased region" description="Polar residues" evidence="1">
    <location>
        <begin position="31"/>
        <end position="42"/>
    </location>
</feature>
<comment type="caution">
    <text evidence="2">The sequence shown here is derived from an EMBL/GenBank/DDBJ whole genome shotgun (WGS) entry which is preliminary data.</text>
</comment>
<sequence length="460" mass="49700">MAPTSLQKHRTRASRKPFNRKPKPSIRSTKRSPATCNFSTTPIVKPWRGNKSGSKRVRGMYGVGGRFEKRFPLGKKRGVEGLSGGNRKGRSGVERVSSEESERKMDGGAEGGVERGVDEGVNGQKVEEMVDVDGQERGGSGVEGVDEKEIMRGAFGYKSTNGARPPYDTTAGSNPPLPHISPRLSNSTPHLPLLPPLVPLLLSPRRSRRRRSPLLLPPLRTPQRRLLPKIHPNDILHAPPIMLLLPHISQPRPPRLPLCPLHHLHALHQRRVHLIPHLDADAGQLAAEQDGGVDASPPDVDADAGEGLAGALADEEDVADAGALRVRAVEEAGAGTGGVVKGELGCGEGGDGVGAGFFDGAWSLGLLGEFTWWGVRFGVGRLGYEGLWGRVICVRDLWNGGWAMACWLAGWRMGRDMVVERTAAARPHLVPEPRHFLLLLFYLHLPVALQDGCGLLDPPP</sequence>
<evidence type="ECO:0000313" key="2">
    <source>
        <dbReference type="EMBL" id="KAK3200898.1"/>
    </source>
</evidence>
<protein>
    <submittedName>
        <fullName evidence="2">Uncharacterized protein</fullName>
    </submittedName>
</protein>
<gene>
    <name evidence="2" type="ORF">GRF29_213g365238</name>
</gene>
<keyword evidence="3" id="KW-1185">Reference proteome</keyword>
<dbReference type="EMBL" id="WVTA01000017">
    <property type="protein sequence ID" value="KAK3200898.1"/>
    <property type="molecule type" value="Genomic_DNA"/>
</dbReference>
<feature type="compositionally biased region" description="Basic and acidic residues" evidence="1">
    <location>
        <begin position="91"/>
        <end position="117"/>
    </location>
</feature>
<feature type="region of interest" description="Disordered" evidence="1">
    <location>
        <begin position="77"/>
        <end position="117"/>
    </location>
</feature>
<feature type="region of interest" description="Disordered" evidence="1">
    <location>
        <begin position="1"/>
        <end position="61"/>
    </location>
</feature>